<dbReference type="InterPro" id="IPR036291">
    <property type="entry name" value="NAD(P)-bd_dom_sf"/>
</dbReference>
<dbReference type="InterPro" id="IPR016040">
    <property type="entry name" value="NAD(P)-bd_dom"/>
</dbReference>
<dbReference type="CDD" id="cd05243">
    <property type="entry name" value="SDR_a5"/>
    <property type="match status" value="1"/>
</dbReference>
<sequence length="289" mass="31970">MSTRAPRILIAGSTGYLGGHIVKELLKISSDFKALGRNRAKLEAIGLRDKQMTLAEVTDAKSLVGCCDGIDVVISCVGITRQKDGLGYMDVDFQANVNLLREAENAGVKKFIYISAFNAQKYKQVRLLNAKERFSESLLASTKLIPCVIRPNGFYADIEAFYTMAASGRAYVFGKGEVRLNPIHGEDLAHFCIEAIDKKEKEFDVGGSEVLSAMDIVNLAFQAQNKQPKTTGLPDWIRCIAVYITSKLPEKFGGPAEFFLTVMAQDMIAPKYGNHKLGEYFQAMFEKDK</sequence>
<dbReference type="SUPFAM" id="SSF51735">
    <property type="entry name" value="NAD(P)-binding Rossmann-fold domains"/>
    <property type="match status" value="1"/>
</dbReference>
<dbReference type="Gene3D" id="3.40.50.720">
    <property type="entry name" value="NAD(P)-binding Rossmann-like Domain"/>
    <property type="match status" value="1"/>
</dbReference>
<dbReference type="OrthoDB" id="9776313at2"/>
<reference evidence="2 3" key="1">
    <citation type="submission" date="2016-06" db="EMBL/GenBank/DDBJ databases">
        <authorList>
            <person name="Kjaerup R.B."/>
            <person name="Dalgaard T.S."/>
            <person name="Juul-Madsen H.R."/>
        </authorList>
    </citation>
    <scope>NUCLEOTIDE SEQUENCE [LARGE SCALE GENOMIC DNA]</scope>
    <source>
        <strain evidence="2 3">1S159</strain>
    </source>
</reference>
<name>A0A1B9NZV8_ALILO</name>
<gene>
    <name evidence="2" type="ORF">A6E04_07205</name>
</gene>
<dbReference type="PANTHER" id="PTHR12126">
    <property type="entry name" value="NADH-UBIQUINONE OXIDOREDUCTASE 39 KDA SUBUNIT-RELATED"/>
    <property type="match status" value="1"/>
</dbReference>
<feature type="domain" description="NAD(P)-binding" evidence="1">
    <location>
        <begin position="12"/>
        <end position="198"/>
    </location>
</feature>
<proteinExistence type="predicted"/>
<dbReference type="STRING" id="688.A6E04_07205"/>
<dbReference type="AlphaFoldDB" id="A0A1B9NZV8"/>
<dbReference type="GO" id="GO:0044877">
    <property type="term" value="F:protein-containing complex binding"/>
    <property type="evidence" value="ECO:0007669"/>
    <property type="project" value="TreeGrafter"/>
</dbReference>
<accession>A0A1B9NZV8</accession>
<dbReference type="InterPro" id="IPR051207">
    <property type="entry name" value="ComplexI_NDUFA9_subunit"/>
</dbReference>
<evidence type="ECO:0000259" key="1">
    <source>
        <dbReference type="Pfam" id="PF13460"/>
    </source>
</evidence>
<comment type="caution">
    <text evidence="2">The sequence shown here is derived from an EMBL/GenBank/DDBJ whole genome shotgun (WGS) entry which is preliminary data.</text>
</comment>
<dbReference type="Pfam" id="PF13460">
    <property type="entry name" value="NAD_binding_10"/>
    <property type="match status" value="1"/>
</dbReference>
<dbReference type="EMBL" id="MAJU01000008">
    <property type="protein sequence ID" value="OCH21647.1"/>
    <property type="molecule type" value="Genomic_DNA"/>
</dbReference>
<evidence type="ECO:0000313" key="2">
    <source>
        <dbReference type="EMBL" id="OCH21647.1"/>
    </source>
</evidence>
<dbReference type="RefSeq" id="WP_065610233.1">
    <property type="nucleotide sequence ID" value="NZ_CAWMPN010000008.1"/>
</dbReference>
<evidence type="ECO:0000313" key="3">
    <source>
        <dbReference type="Proteomes" id="UP000093523"/>
    </source>
</evidence>
<dbReference type="PANTHER" id="PTHR12126:SF11">
    <property type="entry name" value="NADH DEHYDROGENASE [UBIQUINONE] 1 ALPHA SUBCOMPLEX SUBUNIT 9, MITOCHONDRIAL"/>
    <property type="match status" value="1"/>
</dbReference>
<organism evidence="2 3">
    <name type="scientific">Aliivibrio logei</name>
    <name type="common">Vibrio logei</name>
    <dbReference type="NCBI Taxonomy" id="688"/>
    <lineage>
        <taxon>Bacteria</taxon>
        <taxon>Pseudomonadati</taxon>
        <taxon>Pseudomonadota</taxon>
        <taxon>Gammaproteobacteria</taxon>
        <taxon>Vibrionales</taxon>
        <taxon>Vibrionaceae</taxon>
        <taxon>Aliivibrio</taxon>
    </lineage>
</organism>
<protein>
    <submittedName>
        <fullName evidence="2">NAD-dependent dehydratase</fullName>
    </submittedName>
</protein>
<dbReference type="Proteomes" id="UP000093523">
    <property type="component" value="Unassembled WGS sequence"/>
</dbReference>